<proteinExistence type="predicted"/>
<organism evidence="1 2">
    <name type="scientific">Decorospora gaudefroyi</name>
    <dbReference type="NCBI Taxonomy" id="184978"/>
    <lineage>
        <taxon>Eukaryota</taxon>
        <taxon>Fungi</taxon>
        <taxon>Dikarya</taxon>
        <taxon>Ascomycota</taxon>
        <taxon>Pezizomycotina</taxon>
        <taxon>Dothideomycetes</taxon>
        <taxon>Pleosporomycetidae</taxon>
        <taxon>Pleosporales</taxon>
        <taxon>Pleosporineae</taxon>
        <taxon>Pleosporaceae</taxon>
        <taxon>Decorospora</taxon>
    </lineage>
</organism>
<accession>A0A6A5K255</accession>
<dbReference type="EMBL" id="ML975355">
    <property type="protein sequence ID" value="KAF1831755.1"/>
    <property type="molecule type" value="Genomic_DNA"/>
</dbReference>
<dbReference type="Proteomes" id="UP000800040">
    <property type="component" value="Unassembled WGS sequence"/>
</dbReference>
<evidence type="ECO:0000313" key="1">
    <source>
        <dbReference type="EMBL" id="KAF1831755.1"/>
    </source>
</evidence>
<reference evidence="1" key="1">
    <citation type="submission" date="2020-01" db="EMBL/GenBank/DDBJ databases">
        <authorList>
            <consortium name="DOE Joint Genome Institute"/>
            <person name="Haridas S."/>
            <person name="Albert R."/>
            <person name="Binder M."/>
            <person name="Bloem J."/>
            <person name="Labutti K."/>
            <person name="Salamov A."/>
            <person name="Andreopoulos B."/>
            <person name="Baker S.E."/>
            <person name="Barry K."/>
            <person name="Bills G."/>
            <person name="Bluhm B.H."/>
            <person name="Cannon C."/>
            <person name="Castanera R."/>
            <person name="Culley D.E."/>
            <person name="Daum C."/>
            <person name="Ezra D."/>
            <person name="Gonzalez J.B."/>
            <person name="Henrissat B."/>
            <person name="Kuo A."/>
            <person name="Liang C."/>
            <person name="Lipzen A."/>
            <person name="Lutzoni F."/>
            <person name="Magnuson J."/>
            <person name="Mondo S."/>
            <person name="Nolan M."/>
            <person name="Ohm R."/>
            <person name="Pangilinan J."/>
            <person name="Park H.-J."/>
            <person name="Ramirez L."/>
            <person name="Alfaro M."/>
            <person name="Sun H."/>
            <person name="Tritt A."/>
            <person name="Yoshinaga Y."/>
            <person name="Zwiers L.-H."/>
            <person name="Turgeon B.G."/>
            <person name="Goodwin S.B."/>
            <person name="Spatafora J.W."/>
            <person name="Crous P.W."/>
            <person name="Grigoriev I.V."/>
        </authorList>
    </citation>
    <scope>NUCLEOTIDE SEQUENCE</scope>
    <source>
        <strain evidence="1">P77</strain>
    </source>
</reference>
<keyword evidence="2" id="KW-1185">Reference proteome</keyword>
<dbReference type="AlphaFoldDB" id="A0A6A5K255"/>
<sequence length="179" mass="20069">MCFSCSSALPVKFSETTAEELQNAAGGKPRLLSAVIFDSYRVEGTAALQDGAYLLRRLCARRQDSSYGRPLKTPLAWNMRCWIADYPKSECLESEALLLGRESGHWVWTVIRGLVDGSVSTCSYHIRIHTDLARKLMSTIVARIIRSPGTSPQPRRLEHRIIACQTAVLKDLTRIYLTI</sequence>
<name>A0A6A5K255_9PLEO</name>
<gene>
    <name evidence="1" type="ORF">BDW02DRAFT_39128</name>
</gene>
<evidence type="ECO:0000313" key="2">
    <source>
        <dbReference type="Proteomes" id="UP000800040"/>
    </source>
</evidence>
<protein>
    <submittedName>
        <fullName evidence="1">Uncharacterized protein</fullName>
    </submittedName>
</protein>